<evidence type="ECO:0000256" key="6">
    <source>
        <dbReference type="ARBA" id="ARBA00023054"/>
    </source>
</evidence>
<keyword evidence="8" id="KW-0206">Cytoskeleton</keyword>
<dbReference type="AlphaFoldDB" id="A0A7R9LY44"/>
<evidence type="ECO:0000256" key="11">
    <source>
        <dbReference type="SAM" id="SignalP"/>
    </source>
</evidence>
<feature type="compositionally biased region" description="Low complexity" evidence="10">
    <location>
        <begin position="1121"/>
        <end position="1143"/>
    </location>
</feature>
<evidence type="ECO:0000256" key="3">
    <source>
        <dbReference type="ARBA" id="ARBA00022701"/>
    </source>
</evidence>
<name>A0A7R9LY44_9ACAR</name>
<feature type="region of interest" description="Disordered" evidence="10">
    <location>
        <begin position="149"/>
        <end position="220"/>
    </location>
</feature>
<feature type="chain" id="PRO_5035592185" description="Kinesin motor domain-containing protein" evidence="11">
    <location>
        <begin position="20"/>
        <end position="1143"/>
    </location>
</feature>
<dbReference type="EMBL" id="CAJPVJ010003855">
    <property type="protein sequence ID" value="CAG2168011.1"/>
    <property type="molecule type" value="Genomic_DNA"/>
</dbReference>
<feature type="region of interest" description="Disordered" evidence="10">
    <location>
        <begin position="864"/>
        <end position="1143"/>
    </location>
</feature>
<dbReference type="EMBL" id="OC918680">
    <property type="protein sequence ID" value="CAD7649868.1"/>
    <property type="molecule type" value="Genomic_DNA"/>
</dbReference>
<protein>
    <recommendedName>
        <fullName evidence="12">Kinesin motor domain-containing protein</fullName>
    </recommendedName>
</protein>
<dbReference type="InterPro" id="IPR001752">
    <property type="entry name" value="Kinesin_motor_dom"/>
</dbReference>
<feature type="signal peptide" evidence="11">
    <location>
        <begin position="1"/>
        <end position="19"/>
    </location>
</feature>
<feature type="compositionally biased region" description="Low complexity" evidence="10">
    <location>
        <begin position="54"/>
        <end position="75"/>
    </location>
</feature>
<feature type="compositionally biased region" description="Low complexity" evidence="10">
    <location>
        <begin position="1065"/>
        <end position="1075"/>
    </location>
</feature>
<evidence type="ECO:0000256" key="5">
    <source>
        <dbReference type="ARBA" id="ARBA00022840"/>
    </source>
</evidence>
<gene>
    <name evidence="13" type="ORF">ONB1V03_LOCUS7505</name>
</gene>
<keyword evidence="5 9" id="KW-0067">ATP-binding</keyword>
<accession>A0A7R9LY44</accession>
<keyword evidence="7 9" id="KW-0505">Motor protein</keyword>
<feature type="compositionally biased region" description="Polar residues" evidence="10">
    <location>
        <begin position="160"/>
        <end position="169"/>
    </location>
</feature>
<dbReference type="SUPFAM" id="SSF52540">
    <property type="entry name" value="P-loop containing nucleoside triphosphate hydrolases"/>
    <property type="match status" value="1"/>
</dbReference>
<dbReference type="Proteomes" id="UP000728032">
    <property type="component" value="Unassembled WGS sequence"/>
</dbReference>
<feature type="compositionally biased region" description="Basic and acidic residues" evidence="10">
    <location>
        <begin position="1030"/>
        <end position="1047"/>
    </location>
</feature>
<dbReference type="PANTHER" id="PTHR47117:SF5">
    <property type="entry name" value="KINESIN-LIKE PROTEIN KIF14"/>
    <property type="match status" value="1"/>
</dbReference>
<feature type="domain" description="Kinesin motor" evidence="12">
    <location>
        <begin position="337"/>
        <end position="678"/>
    </location>
</feature>
<evidence type="ECO:0000256" key="10">
    <source>
        <dbReference type="SAM" id="MobiDB-lite"/>
    </source>
</evidence>
<dbReference type="GO" id="GO:0008017">
    <property type="term" value="F:microtubule binding"/>
    <property type="evidence" value="ECO:0007669"/>
    <property type="project" value="InterPro"/>
</dbReference>
<comment type="subcellular location">
    <subcellularLocation>
        <location evidence="1">Cytoplasm</location>
        <location evidence="1">Cytoskeleton</location>
    </subcellularLocation>
</comment>
<dbReference type="OrthoDB" id="3176171at2759"/>
<dbReference type="GO" id="GO:0005524">
    <property type="term" value="F:ATP binding"/>
    <property type="evidence" value="ECO:0007669"/>
    <property type="project" value="UniProtKB-UniRule"/>
</dbReference>
<dbReference type="FunFam" id="3.40.850.10:FF:000042">
    <property type="entry name" value="Kinesin family member 14"/>
    <property type="match status" value="1"/>
</dbReference>
<dbReference type="InterPro" id="IPR019821">
    <property type="entry name" value="Kinesin_motor_CS"/>
</dbReference>
<keyword evidence="14" id="KW-1185">Reference proteome</keyword>
<evidence type="ECO:0000256" key="7">
    <source>
        <dbReference type="ARBA" id="ARBA00023175"/>
    </source>
</evidence>
<evidence type="ECO:0000313" key="13">
    <source>
        <dbReference type="EMBL" id="CAD7649868.1"/>
    </source>
</evidence>
<feature type="compositionally biased region" description="Basic and acidic residues" evidence="10">
    <location>
        <begin position="992"/>
        <end position="1014"/>
    </location>
</feature>
<proteinExistence type="inferred from homology"/>
<keyword evidence="6" id="KW-0175">Coiled coil</keyword>
<sequence length="1143" mass="125935">MAMSLIWTLVLRLVNRLDAMYGKTCRGHHTPAVGVRGRGGGHHGSENQSPFANSAQGSGRSSQSPSPTPSDLPSGVRYIRATPTSIYRPVTHRSATVAKRRDPSPGKNLRFAEPLVNGKTDTKCRSSERIDRPCRSRQQLNRPVIKPVDATDSHKPVAKSSATGQSSPIFASGVDFGGDTQRTTTSAPKRTHSCCRSKSASRESTPESGTTSSSPTEPKTVVKTAINVPNKTVHKSTVLTPNDGYNVHRNRVSIPLQAMDRNGDPNRLSVNVNVAVGLQCDDDKVKNSMAKKAYEKLSKHLTTISDDSGSDLSDMIRHDTSDEMDYFAVQSPESGSAIQVAVRLRPFLKAEHLEDSVIEMSGNTVRVVNAENENYNRLEFGFDSCLNSSDRDLFDFAAQDHVYQEMGRPLLERALEGYNVCLFAYGQTGSGKSFTMTGTDTNAGVIPRFVRELFKRFLTLVDIVFTVEVSYCEIYNEKIYDLLSDDKVKDKKTLRIREHPQSGPYVEHLSQHLAENVTEVMDLLQKGTKRRATASTAMNDTSSRSHSIFTIVLSQLRSHTEMGLDVSFSCGSRINLIDLAGSERVGIAGTSGDRLKEGSLINKSLLNLGKVIKKLADLGSHRHKVAHIPYRDSQLTYLLKDSLGGNSRTSMIATISPAKCHLEETLSTLRYAATARSIVNYVHINEDPKNRKIRELMEEIAFLRTQHMEQQLIPHTCDKRSDDSIESNEYIEPKAVQMLSIGTNTSFVEKRRMSTKMTDTSFSDFPDTMSKTKTCSIATNTSFVKSKMCSIGTDAVPPVVTHKPITKSTATEMSFSETSSRATFIDMPTREDLWRGNKLGDKQRKLLAEIRKYRDKLMGVDASGEESEQYFDANPGVDVDVVKTEPPEEVGWDEVDNRKDEEEPAADEQTNGYENNQKENNEEGVNWGEDDGDWYPEGAANEAKDDKTEGQWDDAVGNGDNGDERLDETTKKDKKSDKKDKKSDKKGKKSDKKRESNESNKSNKSDKTHKKPDDSEFDWGDDQNNTTVIDSKKKDGDHKKVDNKGDTGGDNWGTDTGADNKHTDNGNTGDDWGTGADDKGTGGDDWGTGADGKGTGGDDWDTGADDKGTGGDDNNWDDTGDNGNDWGAGNNGDNNTGADDNWD</sequence>
<dbReference type="InterPro" id="IPR027417">
    <property type="entry name" value="P-loop_NTPase"/>
</dbReference>
<feature type="compositionally biased region" description="Gly residues" evidence="10">
    <location>
        <begin position="1083"/>
        <end position="1097"/>
    </location>
</feature>
<feature type="binding site" evidence="9">
    <location>
        <begin position="426"/>
        <end position="433"/>
    </location>
    <ligand>
        <name>ATP</name>
        <dbReference type="ChEBI" id="CHEBI:30616"/>
    </ligand>
</feature>
<dbReference type="PROSITE" id="PS00411">
    <property type="entry name" value="KINESIN_MOTOR_1"/>
    <property type="match status" value="1"/>
</dbReference>
<dbReference type="SMART" id="SM00129">
    <property type="entry name" value="KISc"/>
    <property type="match status" value="1"/>
</dbReference>
<dbReference type="PROSITE" id="PS50067">
    <property type="entry name" value="KINESIN_MOTOR_2"/>
    <property type="match status" value="1"/>
</dbReference>
<dbReference type="GO" id="GO:0007018">
    <property type="term" value="P:microtubule-based movement"/>
    <property type="evidence" value="ECO:0007669"/>
    <property type="project" value="InterPro"/>
</dbReference>
<reference evidence="13" key="1">
    <citation type="submission" date="2020-11" db="EMBL/GenBank/DDBJ databases">
        <authorList>
            <person name="Tran Van P."/>
        </authorList>
    </citation>
    <scope>NUCLEOTIDE SEQUENCE</scope>
</reference>
<evidence type="ECO:0000256" key="2">
    <source>
        <dbReference type="ARBA" id="ARBA00022490"/>
    </source>
</evidence>
<feature type="compositionally biased region" description="Basic and acidic residues" evidence="10">
    <location>
        <begin position="962"/>
        <end position="983"/>
    </location>
</feature>
<evidence type="ECO:0000313" key="14">
    <source>
        <dbReference type="Proteomes" id="UP000728032"/>
    </source>
</evidence>
<dbReference type="GO" id="GO:0005874">
    <property type="term" value="C:microtubule"/>
    <property type="evidence" value="ECO:0007669"/>
    <property type="project" value="UniProtKB-KW"/>
</dbReference>
<keyword evidence="3" id="KW-0493">Microtubule</keyword>
<evidence type="ECO:0000256" key="4">
    <source>
        <dbReference type="ARBA" id="ARBA00022741"/>
    </source>
</evidence>
<evidence type="ECO:0000259" key="12">
    <source>
        <dbReference type="PROSITE" id="PS50067"/>
    </source>
</evidence>
<dbReference type="PRINTS" id="PR00380">
    <property type="entry name" value="KINESINHEAVY"/>
</dbReference>
<keyword evidence="2" id="KW-0963">Cytoplasm</keyword>
<evidence type="ECO:0000256" key="8">
    <source>
        <dbReference type="ARBA" id="ARBA00023212"/>
    </source>
</evidence>
<keyword evidence="4 9" id="KW-0547">Nucleotide-binding</keyword>
<dbReference type="InterPro" id="IPR036961">
    <property type="entry name" value="Kinesin_motor_dom_sf"/>
</dbReference>
<keyword evidence="11" id="KW-0732">Signal</keyword>
<evidence type="ECO:0000256" key="9">
    <source>
        <dbReference type="PROSITE-ProRule" id="PRU00283"/>
    </source>
</evidence>
<dbReference type="GO" id="GO:0003777">
    <property type="term" value="F:microtubule motor activity"/>
    <property type="evidence" value="ECO:0007669"/>
    <property type="project" value="InterPro"/>
</dbReference>
<dbReference type="Pfam" id="PF00225">
    <property type="entry name" value="Kinesin"/>
    <property type="match status" value="1"/>
</dbReference>
<comment type="similarity">
    <text evidence="9">Belongs to the TRAFAC class myosin-kinesin ATPase superfamily. Kinesin family.</text>
</comment>
<evidence type="ECO:0000256" key="1">
    <source>
        <dbReference type="ARBA" id="ARBA00004245"/>
    </source>
</evidence>
<feature type="region of interest" description="Disordered" evidence="10">
    <location>
        <begin position="24"/>
        <end position="112"/>
    </location>
</feature>
<dbReference type="Gene3D" id="3.40.850.10">
    <property type="entry name" value="Kinesin motor domain"/>
    <property type="match status" value="1"/>
</dbReference>
<dbReference type="PANTHER" id="PTHR47117">
    <property type="entry name" value="STAR-RELATED LIPID TRANSFER PROTEIN 9"/>
    <property type="match status" value="1"/>
</dbReference>
<feature type="compositionally biased region" description="Low complexity" evidence="10">
    <location>
        <begin position="206"/>
        <end position="219"/>
    </location>
</feature>
<organism evidence="13">
    <name type="scientific">Oppiella nova</name>
    <dbReference type="NCBI Taxonomy" id="334625"/>
    <lineage>
        <taxon>Eukaryota</taxon>
        <taxon>Metazoa</taxon>
        <taxon>Ecdysozoa</taxon>
        <taxon>Arthropoda</taxon>
        <taxon>Chelicerata</taxon>
        <taxon>Arachnida</taxon>
        <taxon>Acari</taxon>
        <taxon>Acariformes</taxon>
        <taxon>Sarcoptiformes</taxon>
        <taxon>Oribatida</taxon>
        <taxon>Brachypylina</taxon>
        <taxon>Oppioidea</taxon>
        <taxon>Oppiidae</taxon>
        <taxon>Oppiella</taxon>
    </lineage>
</organism>